<dbReference type="InterPro" id="IPR050267">
    <property type="entry name" value="Anti-sigma-factor_SerPK"/>
</dbReference>
<keyword evidence="4" id="KW-1185">Reference proteome</keyword>
<dbReference type="InterPro" id="IPR003594">
    <property type="entry name" value="HATPase_dom"/>
</dbReference>
<dbReference type="Proteomes" id="UP000309174">
    <property type="component" value="Unassembled WGS sequence"/>
</dbReference>
<dbReference type="EMBL" id="VCKW01000158">
    <property type="protein sequence ID" value="TMQ92728.1"/>
    <property type="molecule type" value="Genomic_DNA"/>
</dbReference>
<dbReference type="InterPro" id="IPR036890">
    <property type="entry name" value="HATPase_C_sf"/>
</dbReference>
<accession>A0A5C4J6Q6</accession>
<dbReference type="Pfam" id="PF13581">
    <property type="entry name" value="HATPase_c_2"/>
    <property type="match status" value="1"/>
</dbReference>
<comment type="caution">
    <text evidence="3">The sequence shown here is derived from an EMBL/GenBank/DDBJ whole genome shotgun (WGS) entry which is preliminary data.</text>
</comment>
<protein>
    <submittedName>
        <fullName evidence="3">ATP-binding protein</fullName>
    </submittedName>
</protein>
<dbReference type="GO" id="GO:0004674">
    <property type="term" value="F:protein serine/threonine kinase activity"/>
    <property type="evidence" value="ECO:0007669"/>
    <property type="project" value="UniProtKB-KW"/>
</dbReference>
<dbReference type="PANTHER" id="PTHR35526">
    <property type="entry name" value="ANTI-SIGMA-F FACTOR RSBW-RELATED"/>
    <property type="match status" value="1"/>
</dbReference>
<evidence type="ECO:0000313" key="4">
    <source>
        <dbReference type="Proteomes" id="UP000309174"/>
    </source>
</evidence>
<proteinExistence type="predicted"/>
<keyword evidence="1" id="KW-0723">Serine/threonine-protein kinase</keyword>
<keyword evidence="1" id="KW-0418">Kinase</keyword>
<sequence length="161" mass="16862">MGNWSLSTAGQWLWGSEPMRWRRAYAGREDQVRAARVFVATLFEGTGRDEDAAVVAAELATNAVRHSRSGGDQGWFGLEVTLGEFARVAVTDLGGGCVPTIRSEMPGCEPRVGGYGLLTVSKLALTTGVHGSSASGFTVWANMDLRGAPQTGSGQAASLAS</sequence>
<keyword evidence="3" id="KW-0547">Nucleotide-binding</keyword>
<dbReference type="PANTHER" id="PTHR35526:SF3">
    <property type="entry name" value="ANTI-SIGMA-F FACTOR RSBW"/>
    <property type="match status" value="1"/>
</dbReference>
<reference evidence="3 4" key="1">
    <citation type="submission" date="2019-05" db="EMBL/GenBank/DDBJ databases">
        <title>Draft genome sequence of Actinomadura sp. 14C53.</title>
        <authorList>
            <person name="Saricaoglu S."/>
            <person name="Isik K."/>
        </authorList>
    </citation>
    <scope>NUCLEOTIDE SEQUENCE [LARGE SCALE GENOMIC DNA]</scope>
    <source>
        <strain evidence="3 4">14C53</strain>
    </source>
</reference>
<dbReference type="RefSeq" id="WP_138647960.1">
    <property type="nucleotide sequence ID" value="NZ_VCKW01000158.1"/>
</dbReference>
<dbReference type="CDD" id="cd16936">
    <property type="entry name" value="HATPase_RsbW-like"/>
    <property type="match status" value="1"/>
</dbReference>
<feature type="domain" description="Histidine kinase/HSP90-like ATPase" evidence="2">
    <location>
        <begin position="28"/>
        <end position="139"/>
    </location>
</feature>
<dbReference type="SUPFAM" id="SSF55874">
    <property type="entry name" value="ATPase domain of HSP90 chaperone/DNA topoisomerase II/histidine kinase"/>
    <property type="match status" value="1"/>
</dbReference>
<keyword evidence="3" id="KW-0067">ATP-binding</keyword>
<dbReference type="Gene3D" id="3.30.565.10">
    <property type="entry name" value="Histidine kinase-like ATPase, C-terminal domain"/>
    <property type="match status" value="1"/>
</dbReference>
<evidence type="ECO:0000313" key="3">
    <source>
        <dbReference type="EMBL" id="TMQ92728.1"/>
    </source>
</evidence>
<name>A0A5C4J6Q6_9ACTN</name>
<evidence type="ECO:0000256" key="1">
    <source>
        <dbReference type="ARBA" id="ARBA00022527"/>
    </source>
</evidence>
<dbReference type="OrthoDB" id="4284922at2"/>
<evidence type="ECO:0000259" key="2">
    <source>
        <dbReference type="Pfam" id="PF13581"/>
    </source>
</evidence>
<dbReference type="GO" id="GO:0005524">
    <property type="term" value="F:ATP binding"/>
    <property type="evidence" value="ECO:0007669"/>
    <property type="project" value="UniProtKB-KW"/>
</dbReference>
<organism evidence="3 4">
    <name type="scientific">Actinomadura soli</name>
    <dbReference type="NCBI Taxonomy" id="2508997"/>
    <lineage>
        <taxon>Bacteria</taxon>
        <taxon>Bacillati</taxon>
        <taxon>Actinomycetota</taxon>
        <taxon>Actinomycetes</taxon>
        <taxon>Streptosporangiales</taxon>
        <taxon>Thermomonosporaceae</taxon>
        <taxon>Actinomadura</taxon>
    </lineage>
</organism>
<keyword evidence="1" id="KW-0808">Transferase</keyword>
<dbReference type="AlphaFoldDB" id="A0A5C4J6Q6"/>
<gene>
    <name evidence="3" type="ORF">ETD83_26675</name>
</gene>